<evidence type="ECO:0000256" key="10">
    <source>
        <dbReference type="ARBA" id="ARBA00022840"/>
    </source>
</evidence>
<dbReference type="PANTHER" id="PTHR22749:SF6">
    <property type="entry name" value="RIBOFLAVIN KINASE"/>
    <property type="match status" value="1"/>
</dbReference>
<dbReference type="SUPFAM" id="SSF52374">
    <property type="entry name" value="Nucleotidylyl transferase"/>
    <property type="match status" value="1"/>
</dbReference>
<keyword evidence="10" id="KW-0067">ATP-binding</keyword>
<reference evidence="13" key="1">
    <citation type="submission" date="2018-12" db="EMBL/GenBank/DDBJ databases">
        <authorList>
            <person name="Sun L."/>
            <person name="Chen Z."/>
        </authorList>
    </citation>
    <scope>NUCLEOTIDE SEQUENCE [LARGE SCALE GENOMIC DNA]</scope>
    <source>
        <strain evidence="13">3-2-2</strain>
    </source>
</reference>
<dbReference type="FunFam" id="3.40.50.620:FF:000021">
    <property type="entry name" value="Riboflavin biosynthesis protein"/>
    <property type="match status" value="1"/>
</dbReference>
<evidence type="ECO:0000256" key="2">
    <source>
        <dbReference type="ARBA" id="ARBA00010214"/>
    </source>
</evidence>
<dbReference type="EC" id="2.7.7.2" evidence="3"/>
<dbReference type="GO" id="GO:0005524">
    <property type="term" value="F:ATP binding"/>
    <property type="evidence" value="ECO:0007669"/>
    <property type="project" value="UniProtKB-KW"/>
</dbReference>
<protein>
    <recommendedName>
        <fullName evidence="3">FAD synthase</fullName>
        <ecNumber evidence="3">2.7.7.2</ecNumber>
    </recommendedName>
</protein>
<evidence type="ECO:0000256" key="6">
    <source>
        <dbReference type="ARBA" id="ARBA00022679"/>
    </source>
</evidence>
<keyword evidence="4" id="KW-0285">Flavoprotein</keyword>
<keyword evidence="6" id="KW-0808">Transferase</keyword>
<dbReference type="CDD" id="cd02064">
    <property type="entry name" value="FAD_synthetase_N"/>
    <property type="match status" value="1"/>
</dbReference>
<dbReference type="GO" id="GO:0009231">
    <property type="term" value="P:riboflavin biosynthetic process"/>
    <property type="evidence" value="ECO:0007669"/>
    <property type="project" value="InterPro"/>
</dbReference>
<evidence type="ECO:0000256" key="9">
    <source>
        <dbReference type="ARBA" id="ARBA00022827"/>
    </source>
</evidence>
<dbReference type="OrthoDB" id="9803667at2"/>
<dbReference type="Proteomes" id="UP000287156">
    <property type="component" value="Unassembled WGS sequence"/>
</dbReference>
<dbReference type="InterPro" id="IPR023468">
    <property type="entry name" value="Riboflavin_kinase"/>
</dbReference>
<keyword evidence="14" id="KW-1185">Reference proteome</keyword>
<dbReference type="GO" id="GO:0009398">
    <property type="term" value="P:FMN biosynthetic process"/>
    <property type="evidence" value="ECO:0007669"/>
    <property type="project" value="TreeGrafter"/>
</dbReference>
<evidence type="ECO:0000256" key="3">
    <source>
        <dbReference type="ARBA" id="ARBA00012393"/>
    </source>
</evidence>
<dbReference type="InterPro" id="IPR015864">
    <property type="entry name" value="FAD_synthase"/>
</dbReference>
<evidence type="ECO:0000256" key="1">
    <source>
        <dbReference type="ARBA" id="ARBA00004726"/>
    </source>
</evidence>
<comment type="catalytic activity">
    <reaction evidence="11">
        <text>FMN + ATP + H(+) = FAD + diphosphate</text>
        <dbReference type="Rhea" id="RHEA:17237"/>
        <dbReference type="ChEBI" id="CHEBI:15378"/>
        <dbReference type="ChEBI" id="CHEBI:30616"/>
        <dbReference type="ChEBI" id="CHEBI:33019"/>
        <dbReference type="ChEBI" id="CHEBI:57692"/>
        <dbReference type="ChEBI" id="CHEBI:58210"/>
        <dbReference type="EC" id="2.7.7.2"/>
    </reaction>
</comment>
<gene>
    <name evidence="13" type="ORF">D4T97_002515</name>
</gene>
<dbReference type="AlphaFoldDB" id="A0A429Y7J2"/>
<comment type="similarity">
    <text evidence="2">Belongs to the RibF family.</text>
</comment>
<evidence type="ECO:0000256" key="4">
    <source>
        <dbReference type="ARBA" id="ARBA00022630"/>
    </source>
</evidence>
<name>A0A429Y7J2_9BACI</name>
<evidence type="ECO:0000256" key="7">
    <source>
        <dbReference type="ARBA" id="ARBA00022695"/>
    </source>
</evidence>
<evidence type="ECO:0000259" key="12">
    <source>
        <dbReference type="Pfam" id="PF06574"/>
    </source>
</evidence>
<evidence type="ECO:0000256" key="8">
    <source>
        <dbReference type="ARBA" id="ARBA00022741"/>
    </source>
</evidence>
<dbReference type="PANTHER" id="PTHR22749">
    <property type="entry name" value="RIBOFLAVIN KINASE/FMN ADENYLYLTRANSFERASE"/>
    <property type="match status" value="1"/>
</dbReference>
<organism evidence="13 14">
    <name type="scientific">Siminovitchia acidinfaciens</name>
    <dbReference type="NCBI Taxonomy" id="2321395"/>
    <lineage>
        <taxon>Bacteria</taxon>
        <taxon>Bacillati</taxon>
        <taxon>Bacillota</taxon>
        <taxon>Bacilli</taxon>
        <taxon>Bacillales</taxon>
        <taxon>Bacillaceae</taxon>
        <taxon>Siminovitchia</taxon>
    </lineage>
</organism>
<keyword evidence="5" id="KW-0288">FMN</keyword>
<comment type="caution">
    <text evidence="13">The sequence shown here is derived from an EMBL/GenBank/DDBJ whole genome shotgun (WGS) entry which is preliminary data.</text>
</comment>
<evidence type="ECO:0000313" key="14">
    <source>
        <dbReference type="Proteomes" id="UP000287156"/>
    </source>
</evidence>
<dbReference type="EMBL" id="QYTV02000001">
    <property type="protein sequence ID" value="RST77380.1"/>
    <property type="molecule type" value="Genomic_DNA"/>
</dbReference>
<evidence type="ECO:0000256" key="11">
    <source>
        <dbReference type="ARBA" id="ARBA00049494"/>
    </source>
</evidence>
<feature type="domain" description="FAD synthetase" evidence="12">
    <location>
        <begin position="12"/>
        <end position="155"/>
    </location>
</feature>
<evidence type="ECO:0000313" key="13">
    <source>
        <dbReference type="EMBL" id="RST77380.1"/>
    </source>
</evidence>
<proteinExistence type="inferred from homology"/>
<dbReference type="InterPro" id="IPR014729">
    <property type="entry name" value="Rossmann-like_a/b/a_fold"/>
</dbReference>
<dbReference type="Pfam" id="PF06574">
    <property type="entry name" value="FAD_syn"/>
    <property type="match status" value="1"/>
</dbReference>
<sequence>MRVHQTESLTLAGSVAAIGAFDGVHRGHQTVIREMVRKSRSEGVPSVVYTFNPPPRAYFQGAQTLTNPDEKVQLLKDLGVDYVVMAKFDEAYLQRTPNNFIKELSMINPKSVIVGDDFRFGNKRAGDVALLRRHFPVRLMNPVCCAEGERISSTRIRELILQGKQEQALPLLGWT</sequence>
<dbReference type="UniPathway" id="UPA00277">
    <property type="reaction ID" value="UER00407"/>
</dbReference>
<keyword evidence="7" id="KW-0548">Nucleotidyltransferase</keyword>
<evidence type="ECO:0000256" key="5">
    <source>
        <dbReference type="ARBA" id="ARBA00022643"/>
    </source>
</evidence>
<dbReference type="RefSeq" id="WP_126047316.1">
    <property type="nucleotide sequence ID" value="NZ_QYTV02000001.1"/>
</dbReference>
<keyword evidence="9" id="KW-0274">FAD</keyword>
<comment type="pathway">
    <text evidence="1">Cofactor biosynthesis; FAD biosynthesis; FAD from FMN: step 1/1.</text>
</comment>
<dbReference type="GO" id="GO:0008531">
    <property type="term" value="F:riboflavin kinase activity"/>
    <property type="evidence" value="ECO:0007669"/>
    <property type="project" value="TreeGrafter"/>
</dbReference>
<keyword evidence="8" id="KW-0547">Nucleotide-binding</keyword>
<accession>A0A429Y7J2</accession>
<dbReference type="GO" id="GO:0006747">
    <property type="term" value="P:FAD biosynthetic process"/>
    <property type="evidence" value="ECO:0007669"/>
    <property type="project" value="UniProtKB-UniPathway"/>
</dbReference>
<dbReference type="GO" id="GO:0003919">
    <property type="term" value="F:FMN adenylyltransferase activity"/>
    <property type="evidence" value="ECO:0007669"/>
    <property type="project" value="UniProtKB-EC"/>
</dbReference>
<dbReference type="Gene3D" id="3.40.50.620">
    <property type="entry name" value="HUPs"/>
    <property type="match status" value="1"/>
</dbReference>